<evidence type="ECO:0000256" key="1">
    <source>
        <dbReference type="SAM" id="Phobius"/>
    </source>
</evidence>
<sequence>MLISDAHNPTSLLVILSVLGKATSLSRDASHSAMAALRALARIGHMATLEVLPMAHYAVQRESFPLAITQLLGACILYTLPLFTPVHHHQIKMSLPRCVKWIPFR</sequence>
<keyword evidence="1" id="KW-0472">Membrane</keyword>
<evidence type="ECO:0000313" key="2">
    <source>
        <dbReference type="EMBL" id="MXU89050.1"/>
    </source>
</evidence>
<dbReference type="AlphaFoldDB" id="A0A6B0UGP2"/>
<feature type="transmembrane region" description="Helical" evidence="1">
    <location>
        <begin position="65"/>
        <end position="83"/>
    </location>
</feature>
<protein>
    <submittedName>
        <fullName evidence="2">Uncharacterized protein</fullName>
    </submittedName>
</protein>
<name>A0A6B0UGP2_IXORI</name>
<organism evidence="2">
    <name type="scientific">Ixodes ricinus</name>
    <name type="common">Common tick</name>
    <name type="synonym">Acarus ricinus</name>
    <dbReference type="NCBI Taxonomy" id="34613"/>
    <lineage>
        <taxon>Eukaryota</taxon>
        <taxon>Metazoa</taxon>
        <taxon>Ecdysozoa</taxon>
        <taxon>Arthropoda</taxon>
        <taxon>Chelicerata</taxon>
        <taxon>Arachnida</taxon>
        <taxon>Acari</taxon>
        <taxon>Parasitiformes</taxon>
        <taxon>Ixodida</taxon>
        <taxon>Ixodoidea</taxon>
        <taxon>Ixodidae</taxon>
        <taxon>Ixodinae</taxon>
        <taxon>Ixodes</taxon>
    </lineage>
</organism>
<accession>A0A6B0UGP2</accession>
<keyword evidence="1" id="KW-0812">Transmembrane</keyword>
<dbReference type="EMBL" id="GIFC01006967">
    <property type="protein sequence ID" value="MXU89050.1"/>
    <property type="molecule type" value="Transcribed_RNA"/>
</dbReference>
<reference evidence="2" key="1">
    <citation type="submission" date="2019-12" db="EMBL/GenBank/DDBJ databases">
        <title>An insight into the sialome of adult female Ixodes ricinus ticks feeding for 6 days.</title>
        <authorList>
            <person name="Perner J."/>
            <person name="Ribeiro J.M.C."/>
        </authorList>
    </citation>
    <scope>NUCLEOTIDE SEQUENCE</scope>
    <source>
        <strain evidence="2">Semi-engorged</strain>
        <tissue evidence="2">Salivary glands</tissue>
    </source>
</reference>
<proteinExistence type="predicted"/>
<keyword evidence="1" id="KW-1133">Transmembrane helix</keyword>